<proteinExistence type="predicted"/>
<dbReference type="InterPro" id="IPR006287">
    <property type="entry name" value="DJ-1"/>
</dbReference>
<dbReference type="SUPFAM" id="SSF52317">
    <property type="entry name" value="Class I glutamine amidotransferase-like"/>
    <property type="match status" value="1"/>
</dbReference>
<comment type="caution">
    <text evidence="2">The sequence shown here is derived from an EMBL/GenBank/DDBJ whole genome shotgun (WGS) entry which is preliminary data.</text>
</comment>
<dbReference type="CDD" id="cd03135">
    <property type="entry name" value="GATase1_DJ-1"/>
    <property type="match status" value="1"/>
</dbReference>
<organism evidence="2 3">
    <name type="scientific">Candidatus Scatomorpha intestinigallinarum</name>
    <dbReference type="NCBI Taxonomy" id="2840923"/>
    <lineage>
        <taxon>Bacteria</taxon>
        <taxon>Bacillati</taxon>
        <taxon>Bacillota</taxon>
        <taxon>Clostridia</taxon>
        <taxon>Eubacteriales</taxon>
        <taxon>Candidatus Scatomorpha</taxon>
    </lineage>
</organism>
<dbReference type="InterPro" id="IPR050325">
    <property type="entry name" value="Prot/Nucl_acid_deglycase"/>
</dbReference>
<dbReference type="Gene3D" id="3.40.50.880">
    <property type="match status" value="1"/>
</dbReference>
<dbReference type="EMBL" id="DVHH01000008">
    <property type="protein sequence ID" value="HIR54032.1"/>
    <property type="molecule type" value="Genomic_DNA"/>
</dbReference>
<dbReference type="InterPro" id="IPR002818">
    <property type="entry name" value="DJ-1/PfpI"/>
</dbReference>
<gene>
    <name evidence="2" type="ORF">IAD36_00290</name>
</gene>
<dbReference type="Pfam" id="PF01965">
    <property type="entry name" value="DJ-1_PfpI"/>
    <property type="match status" value="1"/>
</dbReference>
<dbReference type="AlphaFoldDB" id="A0A9D1DJQ4"/>
<dbReference type="Proteomes" id="UP000824238">
    <property type="component" value="Unassembled WGS sequence"/>
</dbReference>
<evidence type="ECO:0000259" key="1">
    <source>
        <dbReference type="Pfam" id="PF01965"/>
    </source>
</evidence>
<dbReference type="PANTHER" id="PTHR48094">
    <property type="entry name" value="PROTEIN/NUCLEIC ACID DEGLYCASE DJ-1-RELATED"/>
    <property type="match status" value="1"/>
</dbReference>
<sequence length="184" mass="19472">MSKISVFMADGMEEVECLSIVDMARRAGIEVETVSIMGRAEVTSSHGVRIIADTTFEAADFESSDVLFLPGGIPGANNLAAHEGLCALVKRFAAEGRRVAAICAAPGILGGLGLLDGRLATCHPGWEDKLGGAEYTRQGVVTDGNITTGRGVGFAIDFGLELVRLLKGEEFADDLRRRIQYPGC</sequence>
<reference evidence="2" key="2">
    <citation type="journal article" date="2021" name="PeerJ">
        <title>Extensive microbial diversity within the chicken gut microbiome revealed by metagenomics and culture.</title>
        <authorList>
            <person name="Gilroy R."/>
            <person name="Ravi A."/>
            <person name="Getino M."/>
            <person name="Pursley I."/>
            <person name="Horton D.L."/>
            <person name="Alikhan N.F."/>
            <person name="Baker D."/>
            <person name="Gharbi K."/>
            <person name="Hall N."/>
            <person name="Watson M."/>
            <person name="Adriaenssens E.M."/>
            <person name="Foster-Nyarko E."/>
            <person name="Jarju S."/>
            <person name="Secka A."/>
            <person name="Antonio M."/>
            <person name="Oren A."/>
            <person name="Chaudhuri R.R."/>
            <person name="La Ragione R."/>
            <person name="Hildebrand F."/>
            <person name="Pallen M.J."/>
        </authorList>
    </citation>
    <scope>NUCLEOTIDE SEQUENCE</scope>
    <source>
        <strain evidence="2">ChiGjej3B3-7149</strain>
    </source>
</reference>
<reference evidence="2" key="1">
    <citation type="submission" date="2020-10" db="EMBL/GenBank/DDBJ databases">
        <authorList>
            <person name="Gilroy R."/>
        </authorList>
    </citation>
    <scope>NUCLEOTIDE SEQUENCE</scope>
    <source>
        <strain evidence="2">ChiGjej3B3-7149</strain>
    </source>
</reference>
<evidence type="ECO:0000313" key="3">
    <source>
        <dbReference type="Proteomes" id="UP000824238"/>
    </source>
</evidence>
<feature type="domain" description="DJ-1/PfpI" evidence="1">
    <location>
        <begin position="3"/>
        <end position="164"/>
    </location>
</feature>
<dbReference type="GO" id="GO:0005737">
    <property type="term" value="C:cytoplasm"/>
    <property type="evidence" value="ECO:0007669"/>
    <property type="project" value="TreeGrafter"/>
</dbReference>
<dbReference type="InterPro" id="IPR029062">
    <property type="entry name" value="Class_I_gatase-like"/>
</dbReference>
<name>A0A9D1DJQ4_9FIRM</name>
<protein>
    <submittedName>
        <fullName evidence="2">DJ-1/PfpI family protein</fullName>
    </submittedName>
</protein>
<dbReference type="NCBIfam" id="TIGR01383">
    <property type="entry name" value="not_thiJ"/>
    <property type="match status" value="1"/>
</dbReference>
<dbReference type="PANTHER" id="PTHR48094:SF12">
    <property type="entry name" value="PARKINSON DISEASE PROTEIN 7 HOMOLOG"/>
    <property type="match status" value="1"/>
</dbReference>
<accession>A0A9D1DJQ4</accession>
<evidence type="ECO:0000313" key="2">
    <source>
        <dbReference type="EMBL" id="HIR54032.1"/>
    </source>
</evidence>